<keyword evidence="2" id="KW-1185">Reference proteome</keyword>
<dbReference type="EMBL" id="PDUG01000005">
    <property type="protein sequence ID" value="PIC27097.1"/>
    <property type="molecule type" value="Genomic_DNA"/>
</dbReference>
<comment type="caution">
    <text evidence="1">The sequence shown here is derived from an EMBL/GenBank/DDBJ whole genome shotgun (WGS) entry which is preliminary data.</text>
</comment>
<reference evidence="2" key="1">
    <citation type="submission" date="2017-10" db="EMBL/GenBank/DDBJ databases">
        <title>Rapid genome shrinkage in a self-fertile nematode reveals novel sperm competition proteins.</title>
        <authorList>
            <person name="Yin D."/>
            <person name="Schwarz E.M."/>
            <person name="Thomas C.G."/>
            <person name="Felde R.L."/>
            <person name="Korf I.F."/>
            <person name="Cutter A.D."/>
            <person name="Schartner C.M."/>
            <person name="Ralston E.J."/>
            <person name="Meyer B.J."/>
            <person name="Haag E.S."/>
        </authorList>
    </citation>
    <scope>NUCLEOTIDE SEQUENCE [LARGE SCALE GENOMIC DNA]</scope>
    <source>
        <strain evidence="2">JU1422</strain>
    </source>
</reference>
<evidence type="ECO:0000313" key="2">
    <source>
        <dbReference type="Proteomes" id="UP000230233"/>
    </source>
</evidence>
<evidence type="ECO:0000313" key="1">
    <source>
        <dbReference type="EMBL" id="PIC27097.1"/>
    </source>
</evidence>
<gene>
    <name evidence="1" type="primary">Cnig_chr_V.g19457</name>
    <name evidence="1" type="ORF">B9Z55_019457</name>
</gene>
<dbReference type="OrthoDB" id="10343675at2759"/>
<dbReference type="Proteomes" id="UP000230233">
    <property type="component" value="Chromosome V"/>
</dbReference>
<name>A0A2G5TIK8_9PELO</name>
<dbReference type="AlphaFoldDB" id="A0A2G5TIK8"/>
<sequence>MCKWDTNKFQFLKRVLFSDFADSDLFRAKRSASGVLRAFAETAKRVGKPALKYSLKAARVGKKVGKYGSKAIGAGVKFATSDFGSGILGAVVNAKLNRKYEMESSEELDERRDRGQPKRKEIQIFRRNLIKLLDNNEIQGYIRQDDEVQLIISKTVGGSKLRASDVECIKDDFTDTYRIRFRVEVDQNTWLKARRCADIGEVVNNTDGVKSYEYYELPDEFLIERNDISYAVNTSMCSTNHPTVCPETALKMEACSVESVQKCKKSKQPLDASSNVSRILPSGVVYCGNSKVLTLKRHSSTMKFRVNPQELEYFRISEGDEIWIGNDLHFQT</sequence>
<proteinExistence type="predicted"/>
<protein>
    <submittedName>
        <fullName evidence="1">Uncharacterized protein</fullName>
    </submittedName>
</protein>
<accession>A0A2G5TIK8</accession>
<organism evidence="1 2">
    <name type="scientific">Caenorhabditis nigoni</name>
    <dbReference type="NCBI Taxonomy" id="1611254"/>
    <lineage>
        <taxon>Eukaryota</taxon>
        <taxon>Metazoa</taxon>
        <taxon>Ecdysozoa</taxon>
        <taxon>Nematoda</taxon>
        <taxon>Chromadorea</taxon>
        <taxon>Rhabditida</taxon>
        <taxon>Rhabditina</taxon>
        <taxon>Rhabditomorpha</taxon>
        <taxon>Rhabditoidea</taxon>
        <taxon>Rhabditidae</taxon>
        <taxon>Peloderinae</taxon>
        <taxon>Caenorhabditis</taxon>
    </lineage>
</organism>